<evidence type="ECO:0000313" key="2">
    <source>
        <dbReference type="Proteomes" id="UP000282674"/>
    </source>
</evidence>
<name>A0A3M2LFW8_9ACTN</name>
<evidence type="ECO:0008006" key="3">
    <source>
        <dbReference type="Google" id="ProtNLM"/>
    </source>
</evidence>
<dbReference type="RefSeq" id="WP_122199657.1">
    <property type="nucleotide sequence ID" value="NZ_JBHSKC010000008.1"/>
</dbReference>
<evidence type="ECO:0000313" key="1">
    <source>
        <dbReference type="EMBL" id="RMI35956.1"/>
    </source>
</evidence>
<dbReference type="OrthoDB" id="3517073at2"/>
<sequence>MTETFRLTVPDRTPWTFVVAAERCPDDLPEAIFEHVSAPFSPPAMRRFGGPELAVSRYPASNSPWDLTGITSLDEEDEGDGDLAYLRSAEWHIGVTAALAARDRPYGARVARSVAHALREATDGIAADYDLGIVLPTDQLDDGGRFVLASDWVTTGATGQAAAPCPTSDDRVDACSCLELSTRGMQRLGLPELRISGVSCAHDLPATNVLRSLSRRLLPLGISHGTRVLPCESLVAGADFAEYWGTDEPMWNEGPIPVRLTPIDDHLLEVRPPDDYPGTVNEWLWDELPPILHDLLGCDPDPTPGFHPS</sequence>
<dbReference type="EMBL" id="RFFG01000154">
    <property type="protein sequence ID" value="RMI35956.1"/>
    <property type="molecule type" value="Genomic_DNA"/>
</dbReference>
<protein>
    <recommendedName>
        <fullName evidence="3">DUF3396 domain-containing protein</fullName>
    </recommendedName>
</protein>
<dbReference type="Proteomes" id="UP000282674">
    <property type="component" value="Unassembled WGS sequence"/>
</dbReference>
<accession>A0A3M2LFW8</accession>
<organism evidence="1 2">
    <name type="scientific">Actinomadura harenae</name>
    <dbReference type="NCBI Taxonomy" id="2483351"/>
    <lineage>
        <taxon>Bacteria</taxon>
        <taxon>Bacillati</taxon>
        <taxon>Actinomycetota</taxon>
        <taxon>Actinomycetes</taxon>
        <taxon>Streptosporangiales</taxon>
        <taxon>Thermomonosporaceae</taxon>
        <taxon>Actinomadura</taxon>
    </lineage>
</organism>
<reference evidence="1 2" key="1">
    <citation type="submission" date="2018-10" db="EMBL/GenBank/DDBJ databases">
        <title>Isolation from soil.</title>
        <authorList>
            <person name="Hu J."/>
        </authorList>
    </citation>
    <scope>NUCLEOTIDE SEQUENCE [LARGE SCALE GENOMIC DNA]</scope>
    <source>
        <strain evidence="1 2">NEAU-Ht49</strain>
    </source>
</reference>
<dbReference type="AlphaFoldDB" id="A0A3M2LFW8"/>
<gene>
    <name evidence="1" type="ORF">EBO15_39950</name>
</gene>
<keyword evidence="2" id="KW-1185">Reference proteome</keyword>
<comment type="caution">
    <text evidence="1">The sequence shown here is derived from an EMBL/GenBank/DDBJ whole genome shotgun (WGS) entry which is preliminary data.</text>
</comment>
<proteinExistence type="predicted"/>